<evidence type="ECO:0000256" key="4">
    <source>
        <dbReference type="SAM" id="MobiDB-lite"/>
    </source>
</evidence>
<dbReference type="SUPFAM" id="SSF51735">
    <property type="entry name" value="NAD(P)-binding Rossmann-fold domains"/>
    <property type="match status" value="1"/>
</dbReference>
<dbReference type="AlphaFoldDB" id="A0A9P1BL16"/>
<feature type="compositionally biased region" description="Basic and acidic residues" evidence="4">
    <location>
        <begin position="92"/>
        <end position="103"/>
    </location>
</feature>
<dbReference type="GO" id="GO:0016491">
    <property type="term" value="F:oxidoreductase activity"/>
    <property type="evidence" value="ECO:0007669"/>
    <property type="project" value="InterPro"/>
</dbReference>
<dbReference type="PROSITE" id="PS51221">
    <property type="entry name" value="TTL"/>
    <property type="match status" value="1"/>
</dbReference>
<dbReference type="GO" id="GO:0000226">
    <property type="term" value="P:microtubule cytoskeleton organization"/>
    <property type="evidence" value="ECO:0007669"/>
    <property type="project" value="TreeGrafter"/>
</dbReference>
<dbReference type="InterPro" id="IPR036291">
    <property type="entry name" value="NAD(P)-bd_dom_sf"/>
</dbReference>
<keyword evidence="3" id="KW-0067">ATP-binding</keyword>
<dbReference type="EMBL" id="CAMXCT020000148">
    <property type="protein sequence ID" value="CAL1128030.1"/>
    <property type="molecule type" value="Genomic_DNA"/>
</dbReference>
<evidence type="ECO:0000313" key="7">
    <source>
        <dbReference type="EMBL" id="CAL1128030.1"/>
    </source>
</evidence>
<accession>A0A9P1BL16</accession>
<gene>
    <name evidence="6" type="ORF">C1SCF055_LOCUS3042</name>
</gene>
<feature type="compositionally biased region" description="Polar residues" evidence="4">
    <location>
        <begin position="686"/>
        <end position="704"/>
    </location>
</feature>
<dbReference type="SMART" id="SM00829">
    <property type="entry name" value="PKS_ER"/>
    <property type="match status" value="1"/>
</dbReference>
<dbReference type="InterPro" id="IPR020843">
    <property type="entry name" value="ER"/>
</dbReference>
<dbReference type="SUPFAM" id="SSF56059">
    <property type="entry name" value="Glutathione synthetase ATP-binding domain-like"/>
    <property type="match status" value="1"/>
</dbReference>
<dbReference type="Pfam" id="PF13602">
    <property type="entry name" value="ADH_zinc_N_2"/>
    <property type="match status" value="1"/>
</dbReference>
<proteinExistence type="predicted"/>
<organism evidence="6">
    <name type="scientific">Cladocopium goreaui</name>
    <dbReference type="NCBI Taxonomy" id="2562237"/>
    <lineage>
        <taxon>Eukaryota</taxon>
        <taxon>Sar</taxon>
        <taxon>Alveolata</taxon>
        <taxon>Dinophyceae</taxon>
        <taxon>Suessiales</taxon>
        <taxon>Symbiodiniaceae</taxon>
        <taxon>Cladocopium</taxon>
    </lineage>
</organism>
<dbReference type="GO" id="GO:0015631">
    <property type="term" value="F:tubulin binding"/>
    <property type="evidence" value="ECO:0007669"/>
    <property type="project" value="TreeGrafter"/>
</dbReference>
<dbReference type="EMBL" id="CAMXCT010000148">
    <property type="protein sequence ID" value="CAI3974655.1"/>
    <property type="molecule type" value="Genomic_DNA"/>
</dbReference>
<dbReference type="PANTHER" id="PTHR12241">
    <property type="entry name" value="TUBULIN POLYGLUTAMYLASE"/>
    <property type="match status" value="1"/>
</dbReference>
<dbReference type="OrthoDB" id="202825at2759"/>
<name>A0A9P1BL16_9DINO</name>
<dbReference type="CDD" id="cd05289">
    <property type="entry name" value="MDR_like_2"/>
    <property type="match status" value="1"/>
</dbReference>
<dbReference type="Gene3D" id="3.40.50.720">
    <property type="entry name" value="NAD(P)-binding Rossmann-like Domain"/>
    <property type="match status" value="1"/>
</dbReference>
<feature type="compositionally biased region" description="Basic and acidic residues" evidence="4">
    <location>
        <begin position="151"/>
        <end position="162"/>
    </location>
</feature>
<reference evidence="7" key="2">
    <citation type="submission" date="2024-04" db="EMBL/GenBank/DDBJ databases">
        <authorList>
            <person name="Chen Y."/>
            <person name="Shah S."/>
            <person name="Dougan E. K."/>
            <person name="Thang M."/>
            <person name="Chan C."/>
        </authorList>
    </citation>
    <scope>NUCLEOTIDE SEQUENCE [LARGE SCALE GENOMIC DNA]</scope>
</reference>
<evidence type="ECO:0000313" key="6">
    <source>
        <dbReference type="EMBL" id="CAI3974655.1"/>
    </source>
</evidence>
<keyword evidence="9" id="KW-1185">Reference proteome</keyword>
<dbReference type="GO" id="GO:0008270">
    <property type="term" value="F:zinc ion binding"/>
    <property type="evidence" value="ECO:0007669"/>
    <property type="project" value="InterPro"/>
</dbReference>
<evidence type="ECO:0000256" key="3">
    <source>
        <dbReference type="ARBA" id="ARBA00022840"/>
    </source>
</evidence>
<dbReference type="PANTHER" id="PTHR12241:SF147">
    <property type="entry name" value="TUBULIN POLYGLUTAMYLASE TTLL7"/>
    <property type="match status" value="1"/>
</dbReference>
<dbReference type="GO" id="GO:0036064">
    <property type="term" value="C:ciliary basal body"/>
    <property type="evidence" value="ECO:0007669"/>
    <property type="project" value="TreeGrafter"/>
</dbReference>
<dbReference type="EMBL" id="CAMXCT030000148">
    <property type="protein sequence ID" value="CAL4761967.1"/>
    <property type="molecule type" value="Genomic_DNA"/>
</dbReference>
<comment type="caution">
    <text evidence="6">The sequence shown here is derived from an EMBL/GenBank/DDBJ whole genome shotgun (WGS) entry which is preliminary data.</text>
</comment>
<dbReference type="GO" id="GO:0005524">
    <property type="term" value="F:ATP binding"/>
    <property type="evidence" value="ECO:0007669"/>
    <property type="project" value="UniProtKB-KW"/>
</dbReference>
<feature type="domain" description="Enoyl reductase (ER)" evidence="5">
    <location>
        <begin position="342"/>
        <end position="674"/>
    </location>
</feature>
<feature type="region of interest" description="Disordered" evidence="4">
    <location>
        <begin position="37"/>
        <end position="56"/>
    </location>
</feature>
<dbReference type="Pfam" id="PF03133">
    <property type="entry name" value="TTL"/>
    <property type="match status" value="1"/>
</dbReference>
<dbReference type="InterPro" id="IPR013154">
    <property type="entry name" value="ADH-like_N"/>
</dbReference>
<dbReference type="PROSITE" id="PS01162">
    <property type="entry name" value="QOR_ZETA_CRYSTAL"/>
    <property type="match status" value="1"/>
</dbReference>
<feature type="compositionally biased region" description="Low complexity" evidence="4">
    <location>
        <begin position="194"/>
        <end position="206"/>
    </location>
</feature>
<feature type="compositionally biased region" description="Basic and acidic residues" evidence="4">
    <location>
        <begin position="116"/>
        <end position="130"/>
    </location>
</feature>
<dbReference type="GO" id="GO:0070740">
    <property type="term" value="F:tubulin-glutamic acid ligase activity"/>
    <property type="evidence" value="ECO:0007669"/>
    <property type="project" value="TreeGrafter"/>
</dbReference>
<dbReference type="Gene3D" id="3.90.180.10">
    <property type="entry name" value="Medium-chain alcohol dehydrogenases, catalytic domain"/>
    <property type="match status" value="1"/>
</dbReference>
<evidence type="ECO:0000313" key="8">
    <source>
        <dbReference type="EMBL" id="CAL4761967.1"/>
    </source>
</evidence>
<sequence length="1002" mass="112502">MLIQAHLDYREVYEEMQQEHGALTQSFQALDDEYRMRKGKGKGHPTRQYRARTPPPTAKMFAMGRLQKPAHRDDDVDWRGSKNRANSSSALRTERLGAKDAGKEGNGGAKGGQEVQEMKEVQERNSRNDEVQQIPAIPATEMTTDEQELLPDARETEPHTDTPELDEDSESDNAVPSFLFDSSSCAKMPREQAETSTRPPSETPTEAGAELPELLDSGSDGVEGVVNLACSEEQEMPQLSLLKANHPHSAPADKKEDEEDAEEDLFCSEGLPFWEEERSPSASVTAMAMLWSLMKVLCLNLVAVLAILMYEFYHIREGFIRYSPALEDKEHTMRAAQFLTPGEPSVIKTRRIPRPQCCEMTQVLIKVGTGGLNPIDFKMRRNQYVNTMRSLPIVSGYDFSGHVERIGTGVLGFRPGDTVYGMLPLQGTSWGAFQEYVVANYSIIAHVPSKITAREAAGLPLVGLTTIQAMAPVLRHFRKQGQSSKGKKILIQAGGGGVGSFAIQYCKNVLGMYVATTASASKSDLVKGLGADETIDYKKTKFEDVVKNYDVVLDTVTQEYEQRTMSSNVLKSGEGHYINILSSDWEPNSHETNLLEIAAKPFLRKWGYSLIADLLGFGIYYHCNPVSPDAQGLRSIASWVDAGLIKPVVDRSFGLDEVAKAHEYLEKGHATGKVSRARKSDYPQPLSRSPSPDVQSERSWTTTEVAAERPRRKGGQVLLNLSHSDYEVVAQVAEDRGWRVVKCEEKAAVCNVHWIDDANIGDWIRKVEPWMRINHFPGMNNALARKTRLARNMARIQRMFPAAYKFVPPTWVIPDDFPDLEKRFGDNPESKVFYIVKPDHLCQGRGIFLTTELERLRQASDDSRKKNEATVVQRYLSRPMLIEGLKFDLRLYFLIAAKKASGESGLDLRCFLFRDGLVRLCTTPYQPPTAETRNEKCMHLTNYAVNKNSENFQQNDGEDDGAGSKRSLRWFMSYVGETFGEKERRKLWLKLMGPKPWKLCIS</sequence>
<dbReference type="Pfam" id="PF08240">
    <property type="entry name" value="ADH_N"/>
    <property type="match status" value="1"/>
</dbReference>
<feature type="region of interest" description="Disordered" evidence="4">
    <location>
        <begin position="64"/>
        <end position="219"/>
    </location>
</feature>
<dbReference type="SUPFAM" id="SSF50129">
    <property type="entry name" value="GroES-like"/>
    <property type="match status" value="1"/>
</dbReference>
<protein>
    <submittedName>
        <fullName evidence="8">Tubulin--tyrosine ligase-like protein 9</fullName>
    </submittedName>
</protein>
<evidence type="ECO:0000259" key="5">
    <source>
        <dbReference type="SMART" id="SM00829"/>
    </source>
</evidence>
<dbReference type="InterPro" id="IPR011032">
    <property type="entry name" value="GroES-like_sf"/>
</dbReference>
<keyword evidence="2" id="KW-0547">Nucleotide-binding</keyword>
<feature type="compositionally biased region" description="Basic residues" evidence="4">
    <location>
        <begin position="37"/>
        <end position="50"/>
    </location>
</feature>
<dbReference type="InterPro" id="IPR004344">
    <property type="entry name" value="TTL/TTLL_fam"/>
</dbReference>
<feature type="compositionally biased region" description="Basic and acidic residues" evidence="4">
    <location>
        <begin position="70"/>
        <end position="80"/>
    </location>
</feature>
<evidence type="ECO:0000313" key="9">
    <source>
        <dbReference type="Proteomes" id="UP001152797"/>
    </source>
</evidence>
<keyword evidence="1 8" id="KW-0436">Ligase</keyword>
<evidence type="ECO:0000256" key="2">
    <source>
        <dbReference type="ARBA" id="ARBA00022741"/>
    </source>
</evidence>
<reference evidence="6" key="1">
    <citation type="submission" date="2022-10" db="EMBL/GenBank/DDBJ databases">
        <authorList>
            <person name="Chen Y."/>
            <person name="Dougan E. K."/>
            <person name="Chan C."/>
            <person name="Rhodes N."/>
            <person name="Thang M."/>
        </authorList>
    </citation>
    <scope>NUCLEOTIDE SEQUENCE</scope>
</reference>
<dbReference type="Gene3D" id="3.30.470.20">
    <property type="entry name" value="ATP-grasp fold, B domain"/>
    <property type="match status" value="1"/>
</dbReference>
<dbReference type="InterPro" id="IPR002364">
    <property type="entry name" value="Quin_OxRdtase/zeta-crystal_CS"/>
</dbReference>
<feature type="region of interest" description="Disordered" evidence="4">
    <location>
        <begin position="670"/>
        <end position="708"/>
    </location>
</feature>
<dbReference type="Proteomes" id="UP001152797">
    <property type="component" value="Unassembled WGS sequence"/>
</dbReference>
<evidence type="ECO:0000256" key="1">
    <source>
        <dbReference type="ARBA" id="ARBA00022598"/>
    </source>
</evidence>